<dbReference type="Pfam" id="PF00535">
    <property type="entry name" value="Glycos_transf_2"/>
    <property type="match status" value="1"/>
</dbReference>
<dbReference type="InterPro" id="IPR029044">
    <property type="entry name" value="Nucleotide-diphossugar_trans"/>
</dbReference>
<dbReference type="RefSeq" id="WP_076722947.1">
    <property type="nucleotide sequence ID" value="NZ_MSCW01000001.1"/>
</dbReference>
<dbReference type="SUPFAM" id="SSF53448">
    <property type="entry name" value="Nucleotide-diphospho-sugar transferases"/>
    <property type="match status" value="1"/>
</dbReference>
<dbReference type="EMBL" id="MSCW01000001">
    <property type="protein sequence ID" value="ONF45454.1"/>
    <property type="molecule type" value="Genomic_DNA"/>
</dbReference>
<dbReference type="Gene3D" id="3.90.550.10">
    <property type="entry name" value="Spore Coat Polysaccharide Biosynthesis Protein SpsA, Chain A"/>
    <property type="match status" value="1"/>
</dbReference>
<evidence type="ECO:0000313" key="3">
    <source>
        <dbReference type="Proteomes" id="UP000189339"/>
    </source>
</evidence>
<dbReference type="InterPro" id="IPR001173">
    <property type="entry name" value="Glyco_trans_2-like"/>
</dbReference>
<proteinExistence type="predicted"/>
<dbReference type="Proteomes" id="UP000189339">
    <property type="component" value="Unassembled WGS sequence"/>
</dbReference>
<sequence>MSQQYDLATPVAIGLPVYNGERYLAGTLASVLNQTYPHFSLFIADNASTDGTEDICRRFAREDKRITYLRNPVNLGAARNYARCFEPARSPYFRWQNADDPIEPTLLERCVEVLDQHPDVVLAYGKTRIIDEHGQPIEDYDDNLDLRDERPADRFIECTRRIGLQNLMYGLIRREALARTALLGNYVASDINLIVELTLYGKFHEIPVHLFNRRMHPEASSWERSDAERQRNFWDPQKRRMVLQTWRSILEFYKAVARAPIPFSDQRVLFFYLLKRAYWYKEPMKNELVDLIKFGLLKRP</sequence>
<dbReference type="InterPro" id="IPR050834">
    <property type="entry name" value="Glycosyltransf_2"/>
</dbReference>
<dbReference type="OrthoDB" id="9802649at2"/>
<evidence type="ECO:0000259" key="1">
    <source>
        <dbReference type="Pfam" id="PF00535"/>
    </source>
</evidence>
<evidence type="ECO:0000313" key="2">
    <source>
        <dbReference type="EMBL" id="ONF45454.1"/>
    </source>
</evidence>
<comment type="caution">
    <text evidence="2">The sequence shown here is derived from an EMBL/GenBank/DDBJ whole genome shotgun (WGS) entry which is preliminary data.</text>
</comment>
<gene>
    <name evidence="2" type="ORF">BTO32_03090</name>
</gene>
<keyword evidence="3" id="KW-1185">Reference proteome</keyword>
<name>A0A1V2DXD1_9GAMM</name>
<dbReference type="AlphaFoldDB" id="A0A1V2DXD1"/>
<dbReference type="PANTHER" id="PTHR43685:SF2">
    <property type="entry name" value="GLYCOSYLTRANSFERASE 2-LIKE DOMAIN-CONTAINING PROTEIN"/>
    <property type="match status" value="1"/>
</dbReference>
<feature type="domain" description="Glycosyltransferase 2-like" evidence="1">
    <location>
        <begin position="13"/>
        <end position="131"/>
    </location>
</feature>
<reference evidence="2 3" key="1">
    <citation type="submission" date="2016-12" db="EMBL/GenBank/DDBJ databases">
        <title>Marinobacter lutaoensis whole genome sequencing.</title>
        <authorList>
            <person name="Verma A."/>
            <person name="Krishnamurthi S."/>
        </authorList>
    </citation>
    <scope>NUCLEOTIDE SEQUENCE [LARGE SCALE GENOMIC DNA]</scope>
    <source>
        <strain evidence="2 3">T5054</strain>
    </source>
</reference>
<protein>
    <recommendedName>
        <fullName evidence="1">Glycosyltransferase 2-like domain-containing protein</fullName>
    </recommendedName>
</protein>
<organism evidence="2 3">
    <name type="scientific">Marinobacter lutaoensis</name>
    <dbReference type="NCBI Taxonomy" id="135739"/>
    <lineage>
        <taxon>Bacteria</taxon>
        <taxon>Pseudomonadati</taxon>
        <taxon>Pseudomonadota</taxon>
        <taxon>Gammaproteobacteria</taxon>
        <taxon>Pseudomonadales</taxon>
        <taxon>Marinobacteraceae</taxon>
        <taxon>Marinobacter</taxon>
    </lineage>
</organism>
<accession>A0A1V2DXD1</accession>
<dbReference type="PANTHER" id="PTHR43685">
    <property type="entry name" value="GLYCOSYLTRANSFERASE"/>
    <property type="match status" value="1"/>
</dbReference>
<dbReference type="STRING" id="135739.BTO32_03090"/>